<feature type="transmembrane region" description="Helical" evidence="7">
    <location>
        <begin position="227"/>
        <end position="254"/>
    </location>
</feature>
<dbReference type="PROSITE" id="PS50850">
    <property type="entry name" value="MFS"/>
    <property type="match status" value="1"/>
</dbReference>
<dbReference type="SUPFAM" id="SSF103473">
    <property type="entry name" value="MFS general substrate transporter"/>
    <property type="match status" value="2"/>
</dbReference>
<evidence type="ECO:0000256" key="6">
    <source>
        <dbReference type="ARBA" id="ARBA00023180"/>
    </source>
</evidence>
<dbReference type="Gene3D" id="1.20.1720.10">
    <property type="entry name" value="Multidrug resistance protein D"/>
    <property type="match status" value="1"/>
</dbReference>
<dbReference type="PANTHER" id="PTHR42718">
    <property type="entry name" value="MAJOR FACILITATOR SUPERFAMILY MULTIDRUG TRANSPORTER MFSC"/>
    <property type="match status" value="1"/>
</dbReference>
<dbReference type="InterPro" id="IPR036259">
    <property type="entry name" value="MFS_trans_sf"/>
</dbReference>
<protein>
    <submittedName>
        <fullName evidence="9">Drug resistance protein</fullName>
    </submittedName>
</protein>
<feature type="transmembrane region" description="Helical" evidence="7">
    <location>
        <begin position="71"/>
        <end position="93"/>
    </location>
</feature>
<feature type="transmembrane region" description="Helical" evidence="7">
    <location>
        <begin position="45"/>
        <end position="65"/>
    </location>
</feature>
<dbReference type="Proteomes" id="UP000738349">
    <property type="component" value="Unassembled WGS sequence"/>
</dbReference>
<comment type="subcellular location">
    <subcellularLocation>
        <location evidence="1">Membrane</location>
        <topology evidence="1">Multi-pass membrane protein</topology>
    </subcellularLocation>
</comment>
<dbReference type="GO" id="GO:0022857">
    <property type="term" value="F:transmembrane transporter activity"/>
    <property type="evidence" value="ECO:0007669"/>
    <property type="project" value="InterPro"/>
</dbReference>
<evidence type="ECO:0000256" key="1">
    <source>
        <dbReference type="ARBA" id="ARBA00004141"/>
    </source>
</evidence>
<sequence length="431" mass="46609">MLPDLSEAIGIPSQRQQLVISIYNVSSGCLMLLWGRLADVYGRRLVFLISSFLFTLSTLCLGFAAHEIPFYIIRALQGLSGSAMIPSAIGIIANAFPPGKSRNRAYVTTAAAASLGSVLGSISGGVIGGFLSWKWVFWIPAILAAVTTDEKGYLSIDWIGGGLISIGLVLLLISLTQADSLGWNTFWIPLLIAVSVLILILFVYWQYRLEQHSTLQPLIKMSMFRNLQFSALFVVVGCFYAAFNSFLVFATFFYQDYLGLGVLDTTLRFLPSGIAGLVVSFAVSPALSRIPGFYILEFGLLCSLASPLLFAIPAIPPHTTYWAWSFPAMCLCLSVEVVWPVVGLLIAEKLPQEDQALGGGLLQTVNHISRSLGLVVTTAVQSAVQGEHKINDPIGDSNFLRGLQAAQWTNVGSAGLAIVVATIFFRNLGRS</sequence>
<feature type="transmembrane region" description="Helical" evidence="7">
    <location>
        <begin position="20"/>
        <end position="38"/>
    </location>
</feature>
<dbReference type="InterPro" id="IPR020846">
    <property type="entry name" value="MFS_dom"/>
</dbReference>
<keyword evidence="2" id="KW-0813">Transport</keyword>
<name>A0A9P9E1N8_9HYPO</name>
<accession>A0A9P9E1N8</accession>
<gene>
    <name evidence="9" type="ORF">EDB81DRAFT_661275</name>
</gene>
<feature type="transmembrane region" description="Helical" evidence="7">
    <location>
        <begin position="294"/>
        <end position="315"/>
    </location>
</feature>
<dbReference type="PANTHER" id="PTHR42718:SF9">
    <property type="entry name" value="MAJOR FACILITATOR SUPERFAMILY MULTIDRUG TRANSPORTER MFSC"/>
    <property type="match status" value="1"/>
</dbReference>
<evidence type="ECO:0000256" key="2">
    <source>
        <dbReference type="ARBA" id="ARBA00022448"/>
    </source>
</evidence>
<feature type="transmembrane region" description="Helical" evidence="7">
    <location>
        <begin position="321"/>
        <end position="347"/>
    </location>
</feature>
<reference evidence="9" key="1">
    <citation type="journal article" date="2021" name="Nat. Commun.">
        <title>Genetic determinants of endophytism in the Arabidopsis root mycobiome.</title>
        <authorList>
            <person name="Mesny F."/>
            <person name="Miyauchi S."/>
            <person name="Thiergart T."/>
            <person name="Pickel B."/>
            <person name="Atanasova L."/>
            <person name="Karlsson M."/>
            <person name="Huettel B."/>
            <person name="Barry K.W."/>
            <person name="Haridas S."/>
            <person name="Chen C."/>
            <person name="Bauer D."/>
            <person name="Andreopoulos W."/>
            <person name="Pangilinan J."/>
            <person name="LaButti K."/>
            <person name="Riley R."/>
            <person name="Lipzen A."/>
            <person name="Clum A."/>
            <person name="Drula E."/>
            <person name="Henrissat B."/>
            <person name="Kohler A."/>
            <person name="Grigoriev I.V."/>
            <person name="Martin F.M."/>
            <person name="Hacquard S."/>
        </authorList>
    </citation>
    <scope>NUCLEOTIDE SEQUENCE</scope>
    <source>
        <strain evidence="9">MPI-CAGE-AT-0147</strain>
    </source>
</reference>
<keyword evidence="6" id="KW-0325">Glycoprotein</keyword>
<keyword evidence="5 7" id="KW-0472">Membrane</keyword>
<keyword evidence="10" id="KW-1185">Reference proteome</keyword>
<dbReference type="EMBL" id="JAGMUV010000018">
    <property type="protein sequence ID" value="KAH7128967.1"/>
    <property type="molecule type" value="Genomic_DNA"/>
</dbReference>
<evidence type="ECO:0000256" key="5">
    <source>
        <dbReference type="ARBA" id="ARBA00023136"/>
    </source>
</evidence>
<comment type="caution">
    <text evidence="9">The sequence shown here is derived from an EMBL/GenBank/DDBJ whole genome shotgun (WGS) entry which is preliminary data.</text>
</comment>
<evidence type="ECO:0000256" key="7">
    <source>
        <dbReference type="SAM" id="Phobius"/>
    </source>
</evidence>
<keyword evidence="4 7" id="KW-1133">Transmembrane helix</keyword>
<dbReference type="AlphaFoldDB" id="A0A9P9E1N8"/>
<dbReference type="OrthoDB" id="2130629at2759"/>
<evidence type="ECO:0000256" key="4">
    <source>
        <dbReference type="ARBA" id="ARBA00022989"/>
    </source>
</evidence>
<dbReference type="GO" id="GO:0016020">
    <property type="term" value="C:membrane"/>
    <property type="evidence" value="ECO:0007669"/>
    <property type="project" value="UniProtKB-SubCell"/>
</dbReference>
<proteinExistence type="predicted"/>
<feature type="transmembrane region" description="Helical" evidence="7">
    <location>
        <begin position="405"/>
        <end position="425"/>
    </location>
</feature>
<evidence type="ECO:0000313" key="10">
    <source>
        <dbReference type="Proteomes" id="UP000738349"/>
    </source>
</evidence>
<feature type="domain" description="Major facilitator superfamily (MFS) profile" evidence="8">
    <location>
        <begin position="1"/>
        <end position="431"/>
    </location>
</feature>
<dbReference type="InterPro" id="IPR011701">
    <property type="entry name" value="MFS"/>
</dbReference>
<dbReference type="Gene3D" id="1.20.1250.20">
    <property type="entry name" value="MFS general substrate transporter like domains"/>
    <property type="match status" value="1"/>
</dbReference>
<feature type="transmembrane region" description="Helical" evidence="7">
    <location>
        <begin position="186"/>
        <end position="207"/>
    </location>
</feature>
<evidence type="ECO:0000259" key="8">
    <source>
        <dbReference type="PROSITE" id="PS50850"/>
    </source>
</evidence>
<organism evidence="9 10">
    <name type="scientific">Dactylonectria macrodidyma</name>
    <dbReference type="NCBI Taxonomy" id="307937"/>
    <lineage>
        <taxon>Eukaryota</taxon>
        <taxon>Fungi</taxon>
        <taxon>Dikarya</taxon>
        <taxon>Ascomycota</taxon>
        <taxon>Pezizomycotina</taxon>
        <taxon>Sordariomycetes</taxon>
        <taxon>Hypocreomycetidae</taxon>
        <taxon>Hypocreales</taxon>
        <taxon>Nectriaceae</taxon>
        <taxon>Dactylonectria</taxon>
    </lineage>
</organism>
<feature type="transmembrane region" description="Helical" evidence="7">
    <location>
        <begin position="266"/>
        <end position="287"/>
    </location>
</feature>
<evidence type="ECO:0000313" key="9">
    <source>
        <dbReference type="EMBL" id="KAH7128967.1"/>
    </source>
</evidence>
<keyword evidence="3 7" id="KW-0812">Transmembrane</keyword>
<feature type="transmembrane region" description="Helical" evidence="7">
    <location>
        <begin position="154"/>
        <end position="174"/>
    </location>
</feature>
<evidence type="ECO:0000256" key="3">
    <source>
        <dbReference type="ARBA" id="ARBA00022692"/>
    </source>
</evidence>
<dbReference type="Pfam" id="PF07690">
    <property type="entry name" value="MFS_1"/>
    <property type="match status" value="2"/>
</dbReference>